<accession>A0A918P4E4</accession>
<evidence type="ECO:0008006" key="3">
    <source>
        <dbReference type="Google" id="ProtNLM"/>
    </source>
</evidence>
<proteinExistence type="predicted"/>
<protein>
    <recommendedName>
        <fullName evidence="3">Beta-barrel assembly machine subunit BamE</fullName>
    </recommendedName>
</protein>
<evidence type="ECO:0000313" key="1">
    <source>
        <dbReference type="EMBL" id="GGY21726.1"/>
    </source>
</evidence>
<sequence>MLGAGLRFGVAIFLALSLAACATLGNRKLADLDLLQAEALTAQDAGGQTGIAARLGKPQSEIVFSDGGRVWVYSYVRQTPKWQNFTNVGFLFKAQSNYAKEFVVYFDRTGVVRKWRLSENSAEEKTGLAYQLARKPRDEATLAPDARDRGAQ</sequence>
<comment type="caution">
    <text evidence="1">The sequence shown here is derived from an EMBL/GenBank/DDBJ whole genome shotgun (WGS) entry which is preliminary data.</text>
</comment>
<dbReference type="AlphaFoldDB" id="A0A918P4E4"/>
<evidence type="ECO:0000313" key="2">
    <source>
        <dbReference type="Proteomes" id="UP000645257"/>
    </source>
</evidence>
<name>A0A918P4E4_9NEIS</name>
<dbReference type="PROSITE" id="PS51257">
    <property type="entry name" value="PROKAR_LIPOPROTEIN"/>
    <property type="match status" value="1"/>
</dbReference>
<organism evidence="1 2">
    <name type="scientific">Paludibacterium paludis</name>
    <dbReference type="NCBI Taxonomy" id="1225769"/>
    <lineage>
        <taxon>Bacteria</taxon>
        <taxon>Pseudomonadati</taxon>
        <taxon>Pseudomonadota</taxon>
        <taxon>Betaproteobacteria</taxon>
        <taxon>Neisseriales</taxon>
        <taxon>Chromobacteriaceae</taxon>
        <taxon>Paludibacterium</taxon>
    </lineage>
</organism>
<reference evidence="1" key="2">
    <citation type="submission" date="2020-09" db="EMBL/GenBank/DDBJ databases">
        <authorList>
            <person name="Sun Q."/>
            <person name="Kim S."/>
        </authorList>
    </citation>
    <scope>NUCLEOTIDE SEQUENCE</scope>
    <source>
        <strain evidence="1">KCTC 32182</strain>
    </source>
</reference>
<gene>
    <name evidence="1" type="ORF">GCM10011289_26780</name>
</gene>
<reference evidence="1" key="1">
    <citation type="journal article" date="2014" name="Int. J. Syst. Evol. Microbiol.">
        <title>Complete genome sequence of Corynebacterium casei LMG S-19264T (=DSM 44701T), isolated from a smear-ripened cheese.</title>
        <authorList>
            <consortium name="US DOE Joint Genome Institute (JGI-PGF)"/>
            <person name="Walter F."/>
            <person name="Albersmeier A."/>
            <person name="Kalinowski J."/>
            <person name="Ruckert C."/>
        </authorList>
    </citation>
    <scope>NUCLEOTIDE SEQUENCE</scope>
    <source>
        <strain evidence="1">KCTC 32182</strain>
    </source>
</reference>
<dbReference type="Proteomes" id="UP000645257">
    <property type="component" value="Unassembled WGS sequence"/>
</dbReference>
<dbReference type="EMBL" id="BMYX01000016">
    <property type="protein sequence ID" value="GGY21726.1"/>
    <property type="molecule type" value="Genomic_DNA"/>
</dbReference>
<keyword evidence="2" id="KW-1185">Reference proteome</keyword>